<sequence>MYVKGMVYHDNEAVTNVVGPGDPWFDNDKSNRHTGNQYSSTNSSSRSNGGSDPTDGSSDDQGGADACDIHVSHPEPAGWIDFPVRRKVLGARYRCDNRNDQIVYMAHDI</sequence>
<feature type="region of interest" description="Disordered" evidence="1">
    <location>
        <begin position="1"/>
        <end position="76"/>
    </location>
</feature>
<evidence type="ECO:0000313" key="2">
    <source>
        <dbReference type="EMBL" id="KAD6454913.1"/>
    </source>
</evidence>
<name>A0A5N6PLU9_9ASTR</name>
<gene>
    <name evidence="2" type="ORF">E3N88_09619</name>
</gene>
<organism evidence="2 3">
    <name type="scientific">Mikania micrantha</name>
    <name type="common">bitter vine</name>
    <dbReference type="NCBI Taxonomy" id="192012"/>
    <lineage>
        <taxon>Eukaryota</taxon>
        <taxon>Viridiplantae</taxon>
        <taxon>Streptophyta</taxon>
        <taxon>Embryophyta</taxon>
        <taxon>Tracheophyta</taxon>
        <taxon>Spermatophyta</taxon>
        <taxon>Magnoliopsida</taxon>
        <taxon>eudicotyledons</taxon>
        <taxon>Gunneridae</taxon>
        <taxon>Pentapetalae</taxon>
        <taxon>asterids</taxon>
        <taxon>campanulids</taxon>
        <taxon>Asterales</taxon>
        <taxon>Asteraceae</taxon>
        <taxon>Asteroideae</taxon>
        <taxon>Heliantheae alliance</taxon>
        <taxon>Eupatorieae</taxon>
        <taxon>Mikania</taxon>
    </lineage>
</organism>
<reference evidence="2 3" key="1">
    <citation type="submission" date="2019-05" db="EMBL/GenBank/DDBJ databases">
        <title>Mikania micrantha, genome provides insights into the molecular mechanism of rapid growth.</title>
        <authorList>
            <person name="Liu B."/>
        </authorList>
    </citation>
    <scope>NUCLEOTIDE SEQUENCE [LARGE SCALE GENOMIC DNA]</scope>
    <source>
        <strain evidence="2">NLD-2019</strain>
        <tissue evidence="2">Leaf</tissue>
    </source>
</reference>
<evidence type="ECO:0000313" key="3">
    <source>
        <dbReference type="Proteomes" id="UP000326396"/>
    </source>
</evidence>
<protein>
    <submittedName>
        <fullName evidence="2">Uncharacterized protein</fullName>
    </submittedName>
</protein>
<dbReference type="AlphaFoldDB" id="A0A5N6PLU9"/>
<comment type="caution">
    <text evidence="2">The sequence shown here is derived from an EMBL/GenBank/DDBJ whole genome shotgun (WGS) entry which is preliminary data.</text>
</comment>
<proteinExistence type="predicted"/>
<accession>A0A5N6PLU9</accession>
<feature type="compositionally biased region" description="Low complexity" evidence="1">
    <location>
        <begin position="35"/>
        <end position="66"/>
    </location>
</feature>
<evidence type="ECO:0000256" key="1">
    <source>
        <dbReference type="SAM" id="MobiDB-lite"/>
    </source>
</evidence>
<dbReference type="EMBL" id="SZYD01000004">
    <property type="protein sequence ID" value="KAD6454913.1"/>
    <property type="molecule type" value="Genomic_DNA"/>
</dbReference>
<keyword evidence="3" id="KW-1185">Reference proteome</keyword>
<dbReference type="Proteomes" id="UP000326396">
    <property type="component" value="Linkage Group LG12"/>
</dbReference>